<keyword evidence="2" id="KW-1185">Reference proteome</keyword>
<accession>A0A1I4PFQ6</accession>
<dbReference type="RefSeq" id="WP_090943257.1">
    <property type="nucleotide sequence ID" value="NZ_FOTS01000063.1"/>
</dbReference>
<reference evidence="2" key="1">
    <citation type="submission" date="2016-10" db="EMBL/GenBank/DDBJ databases">
        <authorList>
            <person name="Varghese N."/>
            <person name="Submissions S."/>
        </authorList>
    </citation>
    <scope>NUCLEOTIDE SEQUENCE [LARGE SCALE GENOMIC DNA]</scope>
    <source>
        <strain evidence="2">DSM 13327</strain>
    </source>
</reference>
<protein>
    <submittedName>
        <fullName evidence="1">Uncharacterized protein</fullName>
    </submittedName>
</protein>
<evidence type="ECO:0000313" key="1">
    <source>
        <dbReference type="EMBL" id="SFM26591.1"/>
    </source>
</evidence>
<evidence type="ECO:0000313" key="2">
    <source>
        <dbReference type="Proteomes" id="UP000199520"/>
    </source>
</evidence>
<dbReference type="STRING" id="1123291.SAMN04490355_10636"/>
<dbReference type="OrthoDB" id="9781481at2"/>
<proteinExistence type="predicted"/>
<organism evidence="1 2">
    <name type="scientific">Pelosinus propionicus DSM 13327</name>
    <dbReference type="NCBI Taxonomy" id="1123291"/>
    <lineage>
        <taxon>Bacteria</taxon>
        <taxon>Bacillati</taxon>
        <taxon>Bacillota</taxon>
        <taxon>Negativicutes</taxon>
        <taxon>Selenomonadales</taxon>
        <taxon>Sporomusaceae</taxon>
        <taxon>Pelosinus</taxon>
    </lineage>
</organism>
<name>A0A1I4PFQ6_9FIRM</name>
<sequence length="214" mass="24312">MIITNAWLVRPNPQGFERMKEFLKQNIVAIGWPGIGDLTNLSTDEIKLRLCAPPYGYSSLELGNTYAVIDAFVHRMAVGDYVLVPHGHSIYFAKIESDYLFNKSKDNEDDGFPHQRKVTWVSEPIPRSSLPDTLRNALKIHRSTANLTKYFDIIVSLATGDGIPQELAPINEFLKVNYPLRPDMLVTIEVPKNITKTEALRLSEFVKTLYFDNN</sequence>
<dbReference type="AlphaFoldDB" id="A0A1I4PFQ6"/>
<dbReference type="EMBL" id="FOTS01000063">
    <property type="protein sequence ID" value="SFM26591.1"/>
    <property type="molecule type" value="Genomic_DNA"/>
</dbReference>
<gene>
    <name evidence="1" type="ORF">SAMN04490355_10636</name>
</gene>
<dbReference type="Proteomes" id="UP000199520">
    <property type="component" value="Unassembled WGS sequence"/>
</dbReference>